<dbReference type="AlphaFoldDB" id="A0AAJ1RBK2"/>
<organism evidence="1 2">
    <name type="scientific">Oenococcus sicerae</name>
    <dbReference type="NCBI Taxonomy" id="2203724"/>
    <lineage>
        <taxon>Bacteria</taxon>
        <taxon>Bacillati</taxon>
        <taxon>Bacillota</taxon>
        <taxon>Bacilli</taxon>
        <taxon>Lactobacillales</taxon>
        <taxon>Lactobacillaceae</taxon>
        <taxon>Oenococcus</taxon>
    </lineage>
</organism>
<gene>
    <name evidence="1" type="ORF">EVC35_06375</name>
</gene>
<protein>
    <submittedName>
        <fullName evidence="1">SAM-dependent methyltransferase</fullName>
    </submittedName>
</protein>
<evidence type="ECO:0000313" key="1">
    <source>
        <dbReference type="EMBL" id="MDN6900628.1"/>
    </source>
</evidence>
<proteinExistence type="predicted"/>
<name>A0AAJ1RBK2_9LACO</name>
<evidence type="ECO:0000313" key="2">
    <source>
        <dbReference type="Proteomes" id="UP001167919"/>
    </source>
</evidence>
<dbReference type="Proteomes" id="UP001167919">
    <property type="component" value="Unassembled WGS sequence"/>
</dbReference>
<reference evidence="1" key="1">
    <citation type="submission" date="2019-01" db="EMBL/GenBank/DDBJ databases">
        <title>Oenococcus sicerae UCMA17102.</title>
        <authorList>
            <person name="Cousin F.J."/>
            <person name="Le Guellec R."/>
            <person name="Cretenet M."/>
        </authorList>
    </citation>
    <scope>NUCLEOTIDE SEQUENCE</scope>
    <source>
        <strain evidence="1">UCMA17102</strain>
    </source>
</reference>
<accession>A0AAJ1RBK2</accession>
<dbReference type="GO" id="GO:0032259">
    <property type="term" value="P:methylation"/>
    <property type="evidence" value="ECO:0007669"/>
    <property type="project" value="UniProtKB-KW"/>
</dbReference>
<sequence length="265" mass="30783">MTFNLESYIPRLKACRDYFAKVYPVSDLIDDLLFADLAISQHHLPEKLPKLLLDDAMITEIQDFLAKQITPDMTELAIQQKVRPAEVLDELLTDFRDYLIEKYGMFAYISKDWTQDLLAYLDGRRVVELMAGNGFLTAGIRELKMDYPITATDNFDWQIMAHPIAPITKVIRMEASAAIEYYFKETDVFLLAWSPQHANSDWLILNYLRAHDFFVHSRELIVIGEKNGVTNSKKFWQQAQLSVPTALNKHWPQFDLVKDQVFSVR</sequence>
<dbReference type="RefSeq" id="WP_301711283.1">
    <property type="nucleotide sequence ID" value="NZ_SDWY01000003.1"/>
</dbReference>
<comment type="caution">
    <text evidence="1">The sequence shown here is derived from an EMBL/GenBank/DDBJ whole genome shotgun (WGS) entry which is preliminary data.</text>
</comment>
<keyword evidence="1" id="KW-0489">Methyltransferase</keyword>
<dbReference type="GO" id="GO:0008168">
    <property type="term" value="F:methyltransferase activity"/>
    <property type="evidence" value="ECO:0007669"/>
    <property type="project" value="UniProtKB-KW"/>
</dbReference>
<dbReference type="EMBL" id="SDWY01000003">
    <property type="protein sequence ID" value="MDN6900628.1"/>
    <property type="molecule type" value="Genomic_DNA"/>
</dbReference>
<keyword evidence="1" id="KW-0808">Transferase</keyword>